<dbReference type="Gene3D" id="2.130.10.10">
    <property type="entry name" value="YVTN repeat-like/Quinoprotein amine dehydrogenase"/>
    <property type="match status" value="3"/>
</dbReference>
<evidence type="ECO:0000256" key="3">
    <source>
        <dbReference type="ARBA" id="ARBA00022574"/>
    </source>
</evidence>
<dbReference type="InterPro" id="IPR005612">
    <property type="entry name" value="CCAAT-binding_factor"/>
</dbReference>
<evidence type="ECO:0000256" key="5">
    <source>
        <dbReference type="ARBA" id="ARBA00023054"/>
    </source>
</evidence>
<dbReference type="GO" id="GO:0003682">
    <property type="term" value="F:chromatin binding"/>
    <property type="evidence" value="ECO:0007669"/>
    <property type="project" value="TreeGrafter"/>
</dbReference>
<dbReference type="OrthoDB" id="10263597at2759"/>
<dbReference type="PRINTS" id="PR00320">
    <property type="entry name" value="GPROTEINBRPT"/>
</dbReference>
<dbReference type="PROSITE" id="PS00678">
    <property type="entry name" value="WD_REPEATS_1"/>
    <property type="match status" value="1"/>
</dbReference>
<reference evidence="13 14" key="1">
    <citation type="submission" date="2019-08" db="EMBL/GenBank/DDBJ databases">
        <title>Whole genome of Aphis craccivora.</title>
        <authorList>
            <person name="Voronova N.V."/>
            <person name="Shulinski R.S."/>
            <person name="Bandarenka Y.V."/>
            <person name="Zhorov D.G."/>
            <person name="Warner D."/>
        </authorList>
    </citation>
    <scope>NUCLEOTIDE SEQUENCE [LARGE SCALE GENOMIC DNA]</scope>
    <source>
        <strain evidence="13">180601</strain>
        <tissue evidence="13">Whole Body</tissue>
    </source>
</reference>
<comment type="similarity">
    <text evidence="2">Belongs to the CBF/MAK21 family.</text>
</comment>
<organism evidence="13 14">
    <name type="scientific">Aphis craccivora</name>
    <name type="common">Cowpea aphid</name>
    <dbReference type="NCBI Taxonomy" id="307492"/>
    <lineage>
        <taxon>Eukaryota</taxon>
        <taxon>Metazoa</taxon>
        <taxon>Ecdysozoa</taxon>
        <taxon>Arthropoda</taxon>
        <taxon>Hexapoda</taxon>
        <taxon>Insecta</taxon>
        <taxon>Pterygota</taxon>
        <taxon>Neoptera</taxon>
        <taxon>Paraneoptera</taxon>
        <taxon>Hemiptera</taxon>
        <taxon>Sternorrhyncha</taxon>
        <taxon>Aphidomorpha</taxon>
        <taxon>Aphidoidea</taxon>
        <taxon>Aphididae</taxon>
        <taxon>Aphidini</taxon>
        <taxon>Aphis</taxon>
        <taxon>Aphis</taxon>
    </lineage>
</organism>
<dbReference type="AlphaFoldDB" id="A0A6G0ZFT0"/>
<feature type="region of interest" description="Disordered" evidence="10">
    <location>
        <begin position="103"/>
        <end position="124"/>
    </location>
</feature>
<feature type="region of interest" description="Disordered" evidence="10">
    <location>
        <begin position="1"/>
        <end position="70"/>
    </location>
</feature>
<dbReference type="CDD" id="cd00200">
    <property type="entry name" value="WD40"/>
    <property type="match status" value="1"/>
</dbReference>
<dbReference type="InterPro" id="IPR020472">
    <property type="entry name" value="WD40_PAC1"/>
</dbReference>
<evidence type="ECO:0000256" key="8">
    <source>
        <dbReference type="ARBA" id="ARBA00032937"/>
    </source>
</evidence>
<dbReference type="InterPro" id="IPR001680">
    <property type="entry name" value="WD40_rpt"/>
</dbReference>
<gene>
    <name evidence="13" type="ORF">FWK35_00006848</name>
</gene>
<dbReference type="PANTHER" id="PTHR14428:SF5">
    <property type="entry name" value="NUCLEOLAR COMPLEX PROTEIN 3 HOMOLOG"/>
    <property type="match status" value="1"/>
</dbReference>
<dbReference type="InterPro" id="IPR019775">
    <property type="entry name" value="WD40_repeat_CS"/>
</dbReference>
<protein>
    <recommendedName>
        <fullName evidence="8">NOC3-like protein</fullName>
    </recommendedName>
    <alternativeName>
        <fullName evidence="7">Nucleolar complex-associated protein 3-like protein</fullName>
    </alternativeName>
</protein>
<feature type="compositionally biased region" description="Acidic residues" evidence="10">
    <location>
        <begin position="50"/>
        <end position="70"/>
    </location>
</feature>
<evidence type="ECO:0000256" key="1">
    <source>
        <dbReference type="ARBA" id="ARBA00004604"/>
    </source>
</evidence>
<dbReference type="InterPro" id="IPR015943">
    <property type="entry name" value="WD40/YVTN_repeat-like_dom_sf"/>
</dbReference>
<evidence type="ECO:0000313" key="14">
    <source>
        <dbReference type="Proteomes" id="UP000478052"/>
    </source>
</evidence>
<dbReference type="SMART" id="SM00320">
    <property type="entry name" value="WD40"/>
    <property type="match status" value="7"/>
</dbReference>
<feature type="domain" description="CCAAT-binding factor" evidence="11">
    <location>
        <begin position="546"/>
        <end position="693"/>
    </location>
</feature>
<sequence length="1236" mass="140968">MVKKNMVKSGKTSNVKRRNHLRNKGHIKTKKHKSKAYNVPQPPLKRRDDPVEENEEEEEEAENSDIGDDMLEMVDQEDLDFLKKNIGNQNYKLYNRIQINNDSKKKRTREDDDEELENEYESSSMMMKADDVSIKKPLLPIKTKDGILRRYTLEKDEIELEKSQPKKKKIEVNNENNDDEYVWLDTNEPEKEITVNKGEPISVAKLYAKRENTIQSYKQRIGLLASTLLENPDLKIGNIVHLLEIMEKRDPELQVTIKKLATLTLLEVFKDLLPSYQLKLDKHEGVKLKLVTKELIGYEGQLLKEKMASALHKKKGDTRVITNVHINLAEMAVNCMCELLISHSYFNYAVNIGHLLTLYLDNKNSNVRKKVEETFIKIFKEDKKGTISLVIVRRINQLVKTRSHCVHSELLSVLLALPIRNVNLDKEKEEILKSKKFMTRKQKLLAMSKKERKRSKMLDKLDKEMLETKAEENVKSHLNNLTEITKLVFLIYFRILKTAPRSKLLSVCLEGLAKYSHSINLEFYHDILTVLDSVIKKHQLNVHEQLCCIKTIFVILSGQGTVINIDPVHFYSHLYRVIPELDCCKYHDNLETFLPLFLVGRKKVTANSTLSFVKRMSMLSLQTLHNATLGILAALRTIIQTNKNTESLLDVDPSYGQGIYNAELQEPEHSNAGSTSLWELPALQRHYHPEVCRLSKTVASLTVSQNNYNNLKPELAKMTPSEWFKEYDPSNVAFNPAVMPPVKVPQRIPAHYPTLPYSDVLDKNYPNNFIVMDIFIFFVMLINNILVTPSIDYSAICCVIPYVCVTLITNHTVCDKLLQCTKRKLTFHLVFENEFESVCQENVVLQEKVESLTEKVNEKFLTTEQFQVNSKQKPPTGQKLKTADKLKAQTSKIVSSFKSPSAANCQFVKEYGGHRDGLWDLALPRTGQPVIGTCSADHTARIWCIETGTPLLQYTGHTGSINSIKFHPIKDLALTSSGDQTIHIWQAAVNLDNLRDRESDDTEAEDDRVVPILRTPSCTFLGHNGPVMASDWLLGGDQIITASWDRTANLYDVETSELLNSLTGHDEELTYASSHHSQKLVVTASRDTTFRLWDFREAINSVSVFQGHTDTVTCAIFTSAGLGGEDKLVSGSDDRSIKVWELRNMRSPITTIRAESGVNRFAIASNGVIAIPHDNRQVVLYDMTGQRVNRIPRTARNRHRRMVTAVAWSEDNSFANLFSCGFDRLALGWSVQLCKD</sequence>
<name>A0A6G0ZFT0_APHCR</name>
<dbReference type="InterPro" id="IPR016903">
    <property type="entry name" value="Nucleolar_cplx-assoc_3"/>
</dbReference>
<keyword evidence="4" id="KW-0677">Repeat</keyword>
<evidence type="ECO:0000256" key="10">
    <source>
        <dbReference type="SAM" id="MobiDB-lite"/>
    </source>
</evidence>
<comment type="caution">
    <text evidence="13">The sequence shown here is derived from an EMBL/GenBank/DDBJ whole genome shotgun (WGS) entry which is preliminary data.</text>
</comment>
<dbReference type="GO" id="GO:0005730">
    <property type="term" value="C:nucleolus"/>
    <property type="evidence" value="ECO:0007669"/>
    <property type="project" value="UniProtKB-SubCell"/>
</dbReference>
<dbReference type="Pfam" id="PF00400">
    <property type="entry name" value="WD40"/>
    <property type="match status" value="5"/>
</dbReference>
<dbReference type="EMBL" id="VUJU01000565">
    <property type="protein sequence ID" value="KAF0769623.1"/>
    <property type="molecule type" value="Genomic_DNA"/>
</dbReference>
<proteinExistence type="inferred from homology"/>
<dbReference type="SUPFAM" id="SSF50978">
    <property type="entry name" value="WD40 repeat-like"/>
    <property type="match status" value="1"/>
</dbReference>
<feature type="compositionally biased region" description="Acidic residues" evidence="10">
    <location>
        <begin position="111"/>
        <end position="120"/>
    </location>
</feature>
<keyword evidence="3 9" id="KW-0853">WD repeat</keyword>
<dbReference type="Pfam" id="PF03914">
    <property type="entry name" value="CBF"/>
    <property type="match status" value="1"/>
</dbReference>
<feature type="compositionally biased region" description="Basic residues" evidence="10">
    <location>
        <begin position="14"/>
        <end position="35"/>
    </location>
</feature>
<evidence type="ECO:0000256" key="9">
    <source>
        <dbReference type="PROSITE-ProRule" id="PRU00221"/>
    </source>
</evidence>
<keyword evidence="5" id="KW-0175">Coiled coil</keyword>
<feature type="repeat" description="WD" evidence="9">
    <location>
        <begin position="1062"/>
        <end position="1103"/>
    </location>
</feature>
<evidence type="ECO:0000256" key="4">
    <source>
        <dbReference type="ARBA" id="ARBA00022737"/>
    </source>
</evidence>
<dbReference type="Proteomes" id="UP000478052">
    <property type="component" value="Unassembled WGS sequence"/>
</dbReference>
<feature type="repeat" description="WD" evidence="9">
    <location>
        <begin position="1020"/>
        <end position="1061"/>
    </location>
</feature>
<dbReference type="PANTHER" id="PTHR14428">
    <property type="entry name" value="NUCLEOLAR COMPLEX PROTEIN 3"/>
    <property type="match status" value="1"/>
</dbReference>
<evidence type="ECO:0000256" key="7">
    <source>
        <dbReference type="ARBA" id="ARBA00032701"/>
    </source>
</evidence>
<evidence type="ECO:0000256" key="2">
    <source>
        <dbReference type="ARBA" id="ARBA00007797"/>
    </source>
</evidence>
<keyword evidence="6" id="KW-0539">Nucleus</keyword>
<feature type="repeat" description="WD" evidence="9">
    <location>
        <begin position="1105"/>
        <end position="1150"/>
    </location>
</feature>
<accession>A0A6G0ZFT0</accession>
<dbReference type="PROSITE" id="PS50294">
    <property type="entry name" value="WD_REPEATS_REGION"/>
    <property type="match status" value="3"/>
</dbReference>
<dbReference type="GO" id="GO:0006270">
    <property type="term" value="P:DNA replication initiation"/>
    <property type="evidence" value="ECO:0007669"/>
    <property type="project" value="TreeGrafter"/>
</dbReference>
<feature type="domain" description="Nucleolar complex-associated protein 3 N-terminal" evidence="12">
    <location>
        <begin position="217"/>
        <end position="304"/>
    </location>
</feature>
<dbReference type="Pfam" id="PF07540">
    <property type="entry name" value="NOC3p"/>
    <property type="match status" value="1"/>
</dbReference>
<dbReference type="InterPro" id="IPR036322">
    <property type="entry name" value="WD40_repeat_dom_sf"/>
</dbReference>
<evidence type="ECO:0000256" key="6">
    <source>
        <dbReference type="ARBA" id="ARBA00023242"/>
    </source>
</evidence>
<evidence type="ECO:0000259" key="12">
    <source>
        <dbReference type="Pfam" id="PF07540"/>
    </source>
</evidence>
<keyword evidence="14" id="KW-1185">Reference proteome</keyword>
<comment type="subcellular location">
    <subcellularLocation>
        <location evidence="1">Nucleus</location>
        <location evidence="1">Nucleolus</location>
    </subcellularLocation>
</comment>
<dbReference type="PROSITE" id="PS50082">
    <property type="entry name" value="WD_REPEATS_2"/>
    <property type="match status" value="4"/>
</dbReference>
<evidence type="ECO:0000259" key="11">
    <source>
        <dbReference type="Pfam" id="PF03914"/>
    </source>
</evidence>
<evidence type="ECO:0000313" key="13">
    <source>
        <dbReference type="EMBL" id="KAF0769623.1"/>
    </source>
</evidence>
<dbReference type="InterPro" id="IPR011501">
    <property type="entry name" value="Noc3_N"/>
</dbReference>
<feature type="repeat" description="WD" evidence="9">
    <location>
        <begin position="954"/>
        <end position="986"/>
    </location>
</feature>